<dbReference type="Proteomes" id="UP000551758">
    <property type="component" value="Unassembled WGS sequence"/>
</dbReference>
<feature type="domain" description="Ig-like" evidence="8">
    <location>
        <begin position="23"/>
        <end position="107"/>
    </location>
</feature>
<evidence type="ECO:0000256" key="7">
    <source>
        <dbReference type="ARBA" id="ARBA00038361"/>
    </source>
</evidence>
<dbReference type="InterPro" id="IPR007110">
    <property type="entry name" value="Ig-like_dom"/>
</dbReference>
<dbReference type="AlphaFoldDB" id="A0A7J7ENF0"/>
<evidence type="ECO:0000259" key="8">
    <source>
        <dbReference type="PROSITE" id="PS50835"/>
    </source>
</evidence>
<comment type="similarity">
    <text evidence="7">Belongs to the immunoglobulin superfamily. SIGLEC (sialic acid binding Ig-like lectin) family.</text>
</comment>
<proteinExistence type="inferred from homology"/>
<dbReference type="PANTHER" id="PTHR12035">
    <property type="entry name" value="SIALIC ACID BINDING IMMUNOGLOBULIN-LIKE LECTIN"/>
    <property type="match status" value="1"/>
</dbReference>
<sequence length="202" mass="21123">MSVCPDAPQNLTISVFWGEGTGPEALGNGSSLPVQQGHSLRLVCVADSNPPPTMSWTLGSLTLTPSSPSNPGVLELPRVQLGHHGKYVCRAWHLLGSLEAALSLFVTSERDTPGEGHLAQLVHPGASNPTSALKTLTNPCRVQMVLSILPSPLPGPSLPSFSCHCPHISGEQQGLETPMGRGLQGVTEPLPPGGAEVWDLDP</sequence>
<reference evidence="9 10" key="1">
    <citation type="journal article" date="2020" name="Mol. Biol. Evol.">
        <title>Interspecific Gene Flow and the Evolution of Specialization in Black and White Rhinoceros.</title>
        <authorList>
            <person name="Moodley Y."/>
            <person name="Westbury M.V."/>
            <person name="Russo I.M."/>
            <person name="Gopalakrishnan S."/>
            <person name="Rakotoarivelo A."/>
            <person name="Olsen R.A."/>
            <person name="Prost S."/>
            <person name="Tunstall T."/>
            <person name="Ryder O.A."/>
            <person name="Dalen L."/>
            <person name="Bruford M.W."/>
        </authorList>
    </citation>
    <scope>NUCLEOTIDE SEQUENCE [LARGE SCALE GENOMIC DNA]</scope>
    <source>
        <strain evidence="9">SBR-YM</strain>
        <tissue evidence="9">Skin</tissue>
    </source>
</reference>
<dbReference type="InterPro" id="IPR051036">
    <property type="entry name" value="SIGLEC"/>
</dbReference>
<evidence type="ECO:0000256" key="4">
    <source>
        <dbReference type="ARBA" id="ARBA00022889"/>
    </source>
</evidence>
<evidence type="ECO:0000313" key="9">
    <source>
        <dbReference type="EMBL" id="KAF5917124.1"/>
    </source>
</evidence>
<comment type="caution">
    <text evidence="9">The sequence shown here is derived from an EMBL/GenBank/DDBJ whole genome shotgun (WGS) entry which is preliminary data.</text>
</comment>
<dbReference type="InterPro" id="IPR036179">
    <property type="entry name" value="Ig-like_dom_sf"/>
</dbReference>
<dbReference type="InterPro" id="IPR013783">
    <property type="entry name" value="Ig-like_fold"/>
</dbReference>
<dbReference type="SUPFAM" id="SSF48726">
    <property type="entry name" value="Immunoglobulin"/>
    <property type="match status" value="1"/>
</dbReference>
<dbReference type="GO" id="GO:0030246">
    <property type="term" value="F:carbohydrate binding"/>
    <property type="evidence" value="ECO:0007669"/>
    <property type="project" value="UniProtKB-KW"/>
</dbReference>
<organism evidence="9 10">
    <name type="scientific">Diceros bicornis minor</name>
    <name type="common">South-central black rhinoceros</name>
    <dbReference type="NCBI Taxonomy" id="77932"/>
    <lineage>
        <taxon>Eukaryota</taxon>
        <taxon>Metazoa</taxon>
        <taxon>Chordata</taxon>
        <taxon>Craniata</taxon>
        <taxon>Vertebrata</taxon>
        <taxon>Euteleostomi</taxon>
        <taxon>Mammalia</taxon>
        <taxon>Eutheria</taxon>
        <taxon>Laurasiatheria</taxon>
        <taxon>Perissodactyla</taxon>
        <taxon>Rhinocerotidae</taxon>
        <taxon>Diceros</taxon>
    </lineage>
</organism>
<evidence type="ECO:0000256" key="6">
    <source>
        <dbReference type="ARBA" id="ARBA00023136"/>
    </source>
</evidence>
<evidence type="ECO:0000313" key="10">
    <source>
        <dbReference type="Proteomes" id="UP000551758"/>
    </source>
</evidence>
<keyword evidence="2" id="KW-0812">Transmembrane</keyword>
<dbReference type="GO" id="GO:0033691">
    <property type="term" value="F:sialic acid binding"/>
    <property type="evidence" value="ECO:0007669"/>
    <property type="project" value="TreeGrafter"/>
</dbReference>
<dbReference type="GO" id="GO:0007155">
    <property type="term" value="P:cell adhesion"/>
    <property type="evidence" value="ECO:0007669"/>
    <property type="project" value="UniProtKB-KW"/>
</dbReference>
<name>A0A7J7ENF0_DICBM</name>
<dbReference type="GO" id="GO:0005886">
    <property type="term" value="C:plasma membrane"/>
    <property type="evidence" value="ECO:0007669"/>
    <property type="project" value="TreeGrafter"/>
</dbReference>
<dbReference type="PROSITE" id="PS50835">
    <property type="entry name" value="IG_LIKE"/>
    <property type="match status" value="1"/>
</dbReference>
<dbReference type="SMART" id="SM00408">
    <property type="entry name" value="IGc2"/>
    <property type="match status" value="1"/>
</dbReference>
<dbReference type="InterPro" id="IPR003599">
    <property type="entry name" value="Ig_sub"/>
</dbReference>
<dbReference type="SMART" id="SM00409">
    <property type="entry name" value="IG"/>
    <property type="match status" value="1"/>
</dbReference>
<accession>A0A7J7ENF0</accession>
<dbReference type="EMBL" id="JACDTQ010002604">
    <property type="protein sequence ID" value="KAF5917124.1"/>
    <property type="molecule type" value="Genomic_DNA"/>
</dbReference>
<protein>
    <recommendedName>
        <fullName evidence="8">Ig-like domain-containing protein</fullName>
    </recommendedName>
</protein>
<evidence type="ECO:0000256" key="5">
    <source>
        <dbReference type="ARBA" id="ARBA00022989"/>
    </source>
</evidence>
<dbReference type="Gene3D" id="2.60.40.10">
    <property type="entry name" value="Immunoglobulins"/>
    <property type="match status" value="1"/>
</dbReference>
<dbReference type="Pfam" id="PF13927">
    <property type="entry name" value="Ig_3"/>
    <property type="match status" value="1"/>
</dbReference>
<keyword evidence="4" id="KW-0130">Cell adhesion</keyword>
<evidence type="ECO:0000256" key="2">
    <source>
        <dbReference type="ARBA" id="ARBA00022692"/>
    </source>
</evidence>
<comment type="subcellular location">
    <subcellularLocation>
        <location evidence="1">Membrane</location>
        <topology evidence="1">Single-pass type I membrane protein</topology>
    </subcellularLocation>
</comment>
<keyword evidence="10" id="KW-1185">Reference proteome</keyword>
<keyword evidence="6" id="KW-0472">Membrane</keyword>
<keyword evidence="3" id="KW-0430">Lectin</keyword>
<evidence type="ECO:0000256" key="1">
    <source>
        <dbReference type="ARBA" id="ARBA00004479"/>
    </source>
</evidence>
<keyword evidence="5" id="KW-1133">Transmembrane helix</keyword>
<dbReference type="InterPro" id="IPR003598">
    <property type="entry name" value="Ig_sub2"/>
</dbReference>
<evidence type="ECO:0000256" key="3">
    <source>
        <dbReference type="ARBA" id="ARBA00022734"/>
    </source>
</evidence>
<gene>
    <name evidence="9" type="ORF">HPG69_014055</name>
</gene>
<dbReference type="PANTHER" id="PTHR12035:SF139">
    <property type="entry name" value="IG-LIKE DOMAIN-CONTAINING PROTEIN"/>
    <property type="match status" value="1"/>
</dbReference>